<sequence length="260" mass="28208">MPYKRPSMLSNKPVSARVEETPPPGRKQPRLDPFAVVTTALPHEEHSLDLSSDPRDPDGSKQAAAHTQSMQSISESSEIDPVANDQHQTGLPDNGISLQLPSIYSDAPVDLVKNQNAAYTSPGLEDRRSDESPRSVAAISGTVITNVGHAYFGTRKSIPVLERDVTQLIDLAIHVKSCSGAAIDLLDWVLNIELKDRESFKFASDSSWIMMALCVLFSLQSLQILRSLVCSPPDAGESIDKIEEAGEIIMAVTLQPQIGP</sequence>
<proteinExistence type="predicted"/>
<dbReference type="AlphaFoldDB" id="A0AAV9MW67"/>
<comment type="caution">
    <text evidence="2">The sequence shown here is derived from an EMBL/GenBank/DDBJ whole genome shotgun (WGS) entry which is preliminary data.</text>
</comment>
<keyword evidence="3" id="KW-1185">Reference proteome</keyword>
<dbReference type="GeneID" id="89977303"/>
<dbReference type="EMBL" id="JAVRRD010000036">
    <property type="protein sequence ID" value="KAK5045524.1"/>
    <property type="molecule type" value="Genomic_DNA"/>
</dbReference>
<protein>
    <submittedName>
        <fullName evidence="2">Uncharacterized protein</fullName>
    </submittedName>
</protein>
<gene>
    <name evidence="2" type="ORF">LTR84_009142</name>
</gene>
<name>A0AAV9MW67_9EURO</name>
<feature type="region of interest" description="Disordered" evidence="1">
    <location>
        <begin position="1"/>
        <end position="95"/>
    </location>
</feature>
<organism evidence="2 3">
    <name type="scientific">Exophiala bonariae</name>
    <dbReference type="NCBI Taxonomy" id="1690606"/>
    <lineage>
        <taxon>Eukaryota</taxon>
        <taxon>Fungi</taxon>
        <taxon>Dikarya</taxon>
        <taxon>Ascomycota</taxon>
        <taxon>Pezizomycotina</taxon>
        <taxon>Eurotiomycetes</taxon>
        <taxon>Chaetothyriomycetidae</taxon>
        <taxon>Chaetothyriales</taxon>
        <taxon>Herpotrichiellaceae</taxon>
        <taxon>Exophiala</taxon>
    </lineage>
</organism>
<evidence type="ECO:0000313" key="3">
    <source>
        <dbReference type="Proteomes" id="UP001358417"/>
    </source>
</evidence>
<evidence type="ECO:0000256" key="1">
    <source>
        <dbReference type="SAM" id="MobiDB-lite"/>
    </source>
</evidence>
<reference evidence="2 3" key="1">
    <citation type="submission" date="2023-08" db="EMBL/GenBank/DDBJ databases">
        <title>Black Yeasts Isolated from many extreme environments.</title>
        <authorList>
            <person name="Coleine C."/>
            <person name="Stajich J.E."/>
            <person name="Selbmann L."/>
        </authorList>
    </citation>
    <scope>NUCLEOTIDE SEQUENCE [LARGE SCALE GENOMIC DNA]</scope>
    <source>
        <strain evidence="2 3">CCFEE 5792</strain>
    </source>
</reference>
<feature type="compositionally biased region" description="Polar residues" evidence="1">
    <location>
        <begin position="85"/>
        <end position="95"/>
    </location>
</feature>
<evidence type="ECO:0000313" key="2">
    <source>
        <dbReference type="EMBL" id="KAK5045524.1"/>
    </source>
</evidence>
<accession>A0AAV9MW67</accession>
<dbReference type="Proteomes" id="UP001358417">
    <property type="component" value="Unassembled WGS sequence"/>
</dbReference>
<dbReference type="RefSeq" id="XP_064701148.1">
    <property type="nucleotide sequence ID" value="XM_064852684.1"/>
</dbReference>
<feature type="compositionally biased region" description="Basic and acidic residues" evidence="1">
    <location>
        <begin position="42"/>
        <end position="59"/>
    </location>
</feature>